<evidence type="ECO:0000313" key="4">
    <source>
        <dbReference type="EMBL" id="KAK5097270.1"/>
    </source>
</evidence>
<dbReference type="InterPro" id="IPR045312">
    <property type="entry name" value="PCBER-like"/>
</dbReference>
<gene>
    <name evidence="4" type="ORF">LTR24_002317</name>
</gene>
<dbReference type="PANTHER" id="PTHR47706">
    <property type="entry name" value="NMRA-LIKE FAMILY PROTEIN"/>
    <property type="match status" value="1"/>
</dbReference>
<feature type="domain" description="NmrA-like" evidence="3">
    <location>
        <begin position="8"/>
        <end position="144"/>
    </location>
</feature>
<evidence type="ECO:0000256" key="1">
    <source>
        <dbReference type="ARBA" id="ARBA00022857"/>
    </source>
</evidence>
<protein>
    <recommendedName>
        <fullName evidence="3">NmrA-like domain-containing protein</fullName>
    </recommendedName>
</protein>
<proteinExistence type="predicted"/>
<dbReference type="Gene3D" id="3.40.50.720">
    <property type="entry name" value="NAD(P)-binding Rossmann-like Domain"/>
    <property type="match status" value="1"/>
</dbReference>
<dbReference type="InterPro" id="IPR008030">
    <property type="entry name" value="NmrA-like"/>
</dbReference>
<dbReference type="CDD" id="cd05259">
    <property type="entry name" value="PCBER_SDR_a"/>
    <property type="match status" value="1"/>
</dbReference>
<dbReference type="InterPro" id="IPR036291">
    <property type="entry name" value="NAD(P)-bd_dom_sf"/>
</dbReference>
<dbReference type="SUPFAM" id="SSF51735">
    <property type="entry name" value="NAD(P)-binding Rossmann-fold domains"/>
    <property type="match status" value="1"/>
</dbReference>
<dbReference type="Proteomes" id="UP001345013">
    <property type="component" value="Unassembled WGS sequence"/>
</dbReference>
<accession>A0ABR0KI47</accession>
<evidence type="ECO:0000259" key="3">
    <source>
        <dbReference type="Pfam" id="PF05368"/>
    </source>
</evidence>
<keyword evidence="2" id="KW-0560">Oxidoreductase</keyword>
<dbReference type="InterPro" id="IPR051609">
    <property type="entry name" value="NmrA/Isoflavone_reductase-like"/>
</dbReference>
<reference evidence="4 5" key="1">
    <citation type="submission" date="2023-08" db="EMBL/GenBank/DDBJ databases">
        <title>Black Yeasts Isolated from many extreme environments.</title>
        <authorList>
            <person name="Coleine C."/>
            <person name="Stajich J.E."/>
            <person name="Selbmann L."/>
        </authorList>
    </citation>
    <scope>NUCLEOTIDE SEQUENCE [LARGE SCALE GENOMIC DNA]</scope>
    <source>
        <strain evidence="4 5">CCFEE 5885</strain>
    </source>
</reference>
<keyword evidence="1" id="KW-0521">NADP</keyword>
<dbReference type="EMBL" id="JAVRRG010000019">
    <property type="protein sequence ID" value="KAK5097270.1"/>
    <property type="molecule type" value="Genomic_DNA"/>
</dbReference>
<keyword evidence="5" id="KW-1185">Reference proteome</keyword>
<comment type="caution">
    <text evidence="4">The sequence shown here is derived from an EMBL/GenBank/DDBJ whole genome shotgun (WGS) entry which is preliminary data.</text>
</comment>
<sequence length="325" mass="35353">MASSNHISRVAIVGAGGNCGRFITEALLKTGKHTVTAITRGDSQNKVPEGVNVKKVDYNKQETLVEALQGQDALVITLSGYVPKDTQGQLINAASEAGVAWILPNEWSPDTANEALVKDVFVFQPNVANREAITKLGKSSYIAVSTGFWYEWSLAIPAAYGIDFANRTATLFDDGETKISTSTWPQVGRAVAALLSLPITSENSNSNSTCLETLKNKVVYITSFTVSQKDMLASALRVTNTKEHEWTITHEPSHERYASGLEEIQEGKRVGFAKMLYTRVFYPDGSGDTEHNKGTINGLLGLPREDIDQATRAAIERSKVDPWAG</sequence>
<evidence type="ECO:0000256" key="2">
    <source>
        <dbReference type="ARBA" id="ARBA00023002"/>
    </source>
</evidence>
<dbReference type="PANTHER" id="PTHR47706:SF7">
    <property type="entry name" value="CIPA-LIKE, PUTATIVE (AFU_ORTHOLOGUE AFUA_1G01630)-RELATED"/>
    <property type="match status" value="1"/>
</dbReference>
<name>A0ABR0KI47_9EURO</name>
<evidence type="ECO:0000313" key="5">
    <source>
        <dbReference type="Proteomes" id="UP001345013"/>
    </source>
</evidence>
<dbReference type="Pfam" id="PF05368">
    <property type="entry name" value="NmrA"/>
    <property type="match status" value="1"/>
</dbReference>
<organism evidence="4 5">
    <name type="scientific">Lithohypha guttulata</name>
    <dbReference type="NCBI Taxonomy" id="1690604"/>
    <lineage>
        <taxon>Eukaryota</taxon>
        <taxon>Fungi</taxon>
        <taxon>Dikarya</taxon>
        <taxon>Ascomycota</taxon>
        <taxon>Pezizomycotina</taxon>
        <taxon>Eurotiomycetes</taxon>
        <taxon>Chaetothyriomycetidae</taxon>
        <taxon>Chaetothyriales</taxon>
        <taxon>Trichomeriaceae</taxon>
        <taxon>Lithohypha</taxon>
    </lineage>
</organism>